<sequence>MEIIRAVIGNLKHEGVELELDELQMLQKLIDGEISEEEFDQWAIEKVM</sequence>
<organism evidence="1 2">
    <name type="scientific">Thermoactinomyces daqus</name>
    <dbReference type="NCBI Taxonomy" id="1329516"/>
    <lineage>
        <taxon>Bacteria</taxon>
        <taxon>Bacillati</taxon>
        <taxon>Bacillota</taxon>
        <taxon>Bacilli</taxon>
        <taxon>Bacillales</taxon>
        <taxon>Thermoactinomycetaceae</taxon>
        <taxon>Thermoactinomyces</taxon>
    </lineage>
</organism>
<proteinExistence type="predicted"/>
<keyword evidence="2" id="KW-1185">Reference proteome</keyword>
<accession>A0A7W2AIH4</accession>
<dbReference type="RefSeq" id="WP_160173892.1">
    <property type="nucleotide sequence ID" value="NZ_JACEIP010000010.1"/>
</dbReference>
<evidence type="ECO:0000313" key="1">
    <source>
        <dbReference type="EMBL" id="MBA4542878.1"/>
    </source>
</evidence>
<protein>
    <submittedName>
        <fullName evidence="1">Uncharacterized protein</fullName>
    </submittedName>
</protein>
<evidence type="ECO:0000313" key="2">
    <source>
        <dbReference type="Proteomes" id="UP000530514"/>
    </source>
</evidence>
<dbReference type="Proteomes" id="UP000530514">
    <property type="component" value="Unassembled WGS sequence"/>
</dbReference>
<reference evidence="1 2" key="1">
    <citation type="submission" date="2020-07" db="EMBL/GenBank/DDBJ databases">
        <authorList>
            <person name="Feng H."/>
        </authorList>
    </citation>
    <scope>NUCLEOTIDE SEQUENCE [LARGE SCALE GENOMIC DNA]</scope>
    <source>
        <strain evidence="2">s-11</strain>
    </source>
</reference>
<name>A0A7W2AIH4_9BACL</name>
<comment type="caution">
    <text evidence="1">The sequence shown here is derived from an EMBL/GenBank/DDBJ whole genome shotgun (WGS) entry which is preliminary data.</text>
</comment>
<dbReference type="AlphaFoldDB" id="A0A7W2AIH4"/>
<dbReference type="EMBL" id="JACEIP010000010">
    <property type="protein sequence ID" value="MBA4542878.1"/>
    <property type="molecule type" value="Genomic_DNA"/>
</dbReference>
<gene>
    <name evidence="1" type="ORF">H1164_08185</name>
</gene>